<organism evidence="2">
    <name type="scientific">Barrientosiimonas endolithica</name>
    <dbReference type="NCBI Taxonomy" id="1535208"/>
    <lineage>
        <taxon>Bacteria</taxon>
        <taxon>Bacillati</taxon>
        <taxon>Actinomycetota</taxon>
        <taxon>Actinomycetes</taxon>
        <taxon>Micrococcales</taxon>
        <taxon>Dermacoccaceae</taxon>
        <taxon>Barrientosiimonas</taxon>
    </lineage>
</organism>
<reference evidence="2" key="2">
    <citation type="submission" date="2023-02" db="EMBL/GenBank/DDBJ databases">
        <authorList>
            <person name="Sun Q."/>
            <person name="Mori K."/>
        </authorList>
    </citation>
    <scope>NUCLEOTIDE SEQUENCE</scope>
    <source>
        <strain evidence="2">NBRC 110608</strain>
    </source>
</reference>
<dbReference type="EMBL" id="AP027735">
    <property type="protein sequence ID" value="BDZ60190.1"/>
    <property type="molecule type" value="Genomic_DNA"/>
</dbReference>
<gene>
    <name evidence="2" type="ORF">GCM10025872_38470</name>
</gene>
<sequence>MPAELVALDDDERGTVGPESSWQADSAVAVVRVSAITVAKRACERVIGSSRGTPDGRAGEVLPPTPVRRRRFLRPNPS</sequence>
<feature type="compositionally biased region" description="Basic residues" evidence="1">
    <location>
        <begin position="67"/>
        <end position="78"/>
    </location>
</feature>
<accession>A0ABM8HGN5</accession>
<proteinExistence type="predicted"/>
<reference evidence="2" key="1">
    <citation type="journal article" date="2014" name="Int. J. Syst. Evol. Microbiol.">
        <title>Complete genome of a new Firmicutes species belonging to the dominant human colonic microbiota ('Ruminococcus bicirculans') reveals two chromosomes and a selective capacity to utilize plant glucans.</title>
        <authorList>
            <consortium name="NISC Comparative Sequencing Program"/>
            <person name="Wegmann U."/>
            <person name="Louis P."/>
            <person name="Goesmann A."/>
            <person name="Henrissat B."/>
            <person name="Duncan S.H."/>
            <person name="Flint H.J."/>
        </authorList>
    </citation>
    <scope>NUCLEOTIDE SEQUENCE</scope>
    <source>
        <strain evidence="2">NBRC 110608</strain>
    </source>
</reference>
<feature type="region of interest" description="Disordered" evidence="1">
    <location>
        <begin position="1"/>
        <end position="20"/>
    </location>
</feature>
<name>A0ABM8HGN5_9MICO</name>
<feature type="region of interest" description="Disordered" evidence="1">
    <location>
        <begin position="48"/>
        <end position="78"/>
    </location>
</feature>
<evidence type="ECO:0000256" key="1">
    <source>
        <dbReference type="SAM" id="MobiDB-lite"/>
    </source>
</evidence>
<protein>
    <submittedName>
        <fullName evidence="2">Uncharacterized protein</fullName>
    </submittedName>
</protein>
<evidence type="ECO:0000313" key="2">
    <source>
        <dbReference type="EMBL" id="BDZ60190.1"/>
    </source>
</evidence>